<keyword evidence="4 7" id="KW-0975">Bacterial flagellum</keyword>
<dbReference type="SUPFAM" id="SSF117143">
    <property type="entry name" value="Flagellar hook protein flgE"/>
    <property type="match status" value="1"/>
</dbReference>
<sequence>MDGLGTSRLATKDNNMSVQTLYTAATGMDALETKLDVIANNMANINTTAFKKDRANFEDLFYRQYRAPGAVDADGSITSTGIEVGLGTRVSSTQTNYGQGSAQTTNNPLDFAIEGRGFFKVQDPNGGSLYTRAGNFGLNANGQLVLGSANTGWILEPNVNIPDNATNVVVSSDGNVQYSTSDAPGLNNAGQITFTNFIDPDGLLKMGDNLYKETAASGSPIESNPGTAGFGVIQQGALEASNVEPVQELIDLITTQRAFELNSQVVQAGDQIMQVATQLRR</sequence>
<feature type="domain" description="Flagellar hook protein FlgE/F/G-like D1" evidence="10">
    <location>
        <begin position="112"/>
        <end position="178"/>
    </location>
</feature>
<gene>
    <name evidence="11" type="primary">flgG_2</name>
    <name evidence="11" type="ORF">HG15A2_15880</name>
</gene>
<comment type="subcellular location">
    <subcellularLocation>
        <location evidence="1 7">Bacterial flagellum basal body</location>
    </subcellularLocation>
</comment>
<feature type="domain" description="Flagellar basal-body/hook protein C-terminal" evidence="9">
    <location>
        <begin position="234"/>
        <end position="279"/>
    </location>
</feature>
<dbReference type="InterPro" id="IPR020013">
    <property type="entry name" value="Flagellar_FlgE/F/G"/>
</dbReference>
<dbReference type="KEGG" id="amob:HG15A2_15880"/>
<name>A0A517MTV5_9BACT</name>
<evidence type="ECO:0000259" key="10">
    <source>
        <dbReference type="Pfam" id="PF22692"/>
    </source>
</evidence>
<dbReference type="PANTHER" id="PTHR30435">
    <property type="entry name" value="FLAGELLAR PROTEIN"/>
    <property type="match status" value="1"/>
</dbReference>
<evidence type="ECO:0000256" key="1">
    <source>
        <dbReference type="ARBA" id="ARBA00004117"/>
    </source>
</evidence>
<proteinExistence type="inferred from homology"/>
<dbReference type="PANTHER" id="PTHR30435:SF19">
    <property type="entry name" value="FLAGELLAR BASAL-BODY ROD PROTEIN FLGG"/>
    <property type="match status" value="1"/>
</dbReference>
<dbReference type="Pfam" id="PF00460">
    <property type="entry name" value="Flg_bb_rod"/>
    <property type="match status" value="1"/>
</dbReference>
<feature type="domain" description="Flagellar basal body rod protein N-terminal" evidence="8">
    <location>
        <begin position="21"/>
        <end position="51"/>
    </location>
</feature>
<dbReference type="Proteomes" id="UP000319852">
    <property type="component" value="Chromosome"/>
</dbReference>
<dbReference type="NCBIfam" id="TIGR02488">
    <property type="entry name" value="flgG_G_neg"/>
    <property type="match status" value="1"/>
</dbReference>
<dbReference type="EMBL" id="CP036263">
    <property type="protein sequence ID" value="QDS98315.1"/>
    <property type="molecule type" value="Genomic_DNA"/>
</dbReference>
<evidence type="ECO:0000259" key="8">
    <source>
        <dbReference type="Pfam" id="PF00460"/>
    </source>
</evidence>
<evidence type="ECO:0000256" key="6">
    <source>
        <dbReference type="NCBIfam" id="TIGR02488"/>
    </source>
</evidence>
<reference evidence="11 12" key="1">
    <citation type="submission" date="2019-02" db="EMBL/GenBank/DDBJ databases">
        <title>Deep-cultivation of Planctomycetes and their phenomic and genomic characterization uncovers novel biology.</title>
        <authorList>
            <person name="Wiegand S."/>
            <person name="Jogler M."/>
            <person name="Boedeker C."/>
            <person name="Pinto D."/>
            <person name="Vollmers J."/>
            <person name="Rivas-Marin E."/>
            <person name="Kohn T."/>
            <person name="Peeters S.H."/>
            <person name="Heuer A."/>
            <person name="Rast P."/>
            <person name="Oberbeckmann S."/>
            <person name="Bunk B."/>
            <person name="Jeske O."/>
            <person name="Meyerdierks A."/>
            <person name="Storesund J.E."/>
            <person name="Kallscheuer N."/>
            <person name="Luecker S."/>
            <person name="Lage O.M."/>
            <person name="Pohl T."/>
            <person name="Merkel B.J."/>
            <person name="Hornburger P."/>
            <person name="Mueller R.-W."/>
            <person name="Bruemmer F."/>
            <person name="Labrenz M."/>
            <person name="Spormann A.M."/>
            <person name="Op den Camp H."/>
            <person name="Overmann J."/>
            <person name="Amann R."/>
            <person name="Jetten M.S.M."/>
            <person name="Mascher T."/>
            <person name="Medema M.H."/>
            <person name="Devos D.P."/>
            <person name="Kaster A.-K."/>
            <person name="Ovreas L."/>
            <person name="Rohde M."/>
            <person name="Galperin M.Y."/>
            <person name="Jogler C."/>
        </authorList>
    </citation>
    <scope>NUCLEOTIDE SEQUENCE [LARGE SCALE GENOMIC DNA]</scope>
    <source>
        <strain evidence="11 12">HG15A2</strain>
    </source>
</reference>
<keyword evidence="11" id="KW-0966">Cell projection</keyword>
<dbReference type="Pfam" id="PF22692">
    <property type="entry name" value="LlgE_F_G_D1"/>
    <property type="match status" value="1"/>
</dbReference>
<evidence type="ECO:0000256" key="7">
    <source>
        <dbReference type="RuleBase" id="RU362116"/>
    </source>
</evidence>
<evidence type="ECO:0000256" key="2">
    <source>
        <dbReference type="ARBA" id="ARBA00009677"/>
    </source>
</evidence>
<organism evidence="11 12">
    <name type="scientific">Adhaeretor mobilis</name>
    <dbReference type="NCBI Taxonomy" id="1930276"/>
    <lineage>
        <taxon>Bacteria</taxon>
        <taxon>Pseudomonadati</taxon>
        <taxon>Planctomycetota</taxon>
        <taxon>Planctomycetia</taxon>
        <taxon>Pirellulales</taxon>
        <taxon>Lacipirellulaceae</taxon>
        <taxon>Adhaeretor</taxon>
    </lineage>
</organism>
<evidence type="ECO:0000313" key="11">
    <source>
        <dbReference type="EMBL" id="QDS98315.1"/>
    </source>
</evidence>
<protein>
    <recommendedName>
        <fullName evidence="3 6">Flagellar basal-body rod protein FlgG</fullName>
    </recommendedName>
</protein>
<comment type="similarity">
    <text evidence="2 7">Belongs to the flagella basal body rod proteins family.</text>
</comment>
<evidence type="ECO:0000256" key="5">
    <source>
        <dbReference type="ARBA" id="ARBA00025933"/>
    </source>
</evidence>
<comment type="subunit">
    <text evidence="5">The basal body constitutes a major portion of the flagellar organelle and consists of four rings (L,P,S, and M) mounted on a central rod. The rod consists of about 26 subunits of FlgG in the distal portion, and FlgB, FlgC and FlgF are thought to build up the proximal portion of the rod with about 6 subunits each.</text>
</comment>
<dbReference type="InterPro" id="IPR001444">
    <property type="entry name" value="Flag_bb_rod_N"/>
</dbReference>
<dbReference type="InterPro" id="IPR019776">
    <property type="entry name" value="Flagellar_basal_body_rod_CS"/>
</dbReference>
<dbReference type="InterPro" id="IPR037925">
    <property type="entry name" value="FlgE/F/G-like"/>
</dbReference>
<dbReference type="NCBIfam" id="TIGR03506">
    <property type="entry name" value="FlgEFG_subfam"/>
    <property type="match status" value="2"/>
</dbReference>
<evidence type="ECO:0000256" key="4">
    <source>
        <dbReference type="ARBA" id="ARBA00023143"/>
    </source>
</evidence>
<dbReference type="InterPro" id="IPR012834">
    <property type="entry name" value="FlgG_G_neg"/>
</dbReference>
<dbReference type="GO" id="GO:0009426">
    <property type="term" value="C:bacterial-type flagellum basal body, distal rod"/>
    <property type="evidence" value="ECO:0007669"/>
    <property type="project" value="UniProtKB-UniRule"/>
</dbReference>
<dbReference type="InterPro" id="IPR010930">
    <property type="entry name" value="Flg_bb/hook_C_dom"/>
</dbReference>
<dbReference type="PROSITE" id="PS00588">
    <property type="entry name" value="FLAGELLA_BB_ROD"/>
    <property type="match status" value="1"/>
</dbReference>
<keyword evidence="12" id="KW-1185">Reference proteome</keyword>
<keyword evidence="11" id="KW-0282">Flagellum</keyword>
<dbReference type="InterPro" id="IPR053967">
    <property type="entry name" value="LlgE_F_G-like_D1"/>
</dbReference>
<evidence type="ECO:0000256" key="3">
    <source>
        <dbReference type="ARBA" id="ARBA00017948"/>
    </source>
</evidence>
<evidence type="ECO:0000313" key="12">
    <source>
        <dbReference type="Proteomes" id="UP000319852"/>
    </source>
</evidence>
<keyword evidence="11" id="KW-0969">Cilium</keyword>
<dbReference type="Pfam" id="PF06429">
    <property type="entry name" value="Flg_bbr_C"/>
    <property type="match status" value="1"/>
</dbReference>
<dbReference type="AlphaFoldDB" id="A0A517MTV5"/>
<evidence type="ECO:0000259" key="9">
    <source>
        <dbReference type="Pfam" id="PF06429"/>
    </source>
</evidence>
<accession>A0A517MTV5</accession>
<dbReference type="GO" id="GO:0071978">
    <property type="term" value="P:bacterial-type flagellum-dependent swarming motility"/>
    <property type="evidence" value="ECO:0007669"/>
    <property type="project" value="TreeGrafter"/>
</dbReference>